<dbReference type="GO" id="GO:0022857">
    <property type="term" value="F:transmembrane transporter activity"/>
    <property type="evidence" value="ECO:0007669"/>
    <property type="project" value="InterPro"/>
</dbReference>
<dbReference type="Pfam" id="PF07690">
    <property type="entry name" value="MFS_1"/>
    <property type="match status" value="1"/>
</dbReference>
<feature type="transmembrane region" description="Helical" evidence="7">
    <location>
        <begin position="59"/>
        <end position="78"/>
    </location>
</feature>
<dbReference type="PANTHER" id="PTHR42718">
    <property type="entry name" value="MAJOR FACILITATOR SUPERFAMILY MULTIDRUG TRANSPORTER MFSC"/>
    <property type="match status" value="1"/>
</dbReference>
<evidence type="ECO:0000259" key="8">
    <source>
        <dbReference type="PROSITE" id="PS50850"/>
    </source>
</evidence>
<feature type="transmembrane region" description="Helical" evidence="7">
    <location>
        <begin position="236"/>
        <end position="257"/>
    </location>
</feature>
<organism evidence="9 10">
    <name type="scientific">Pigmentiphaga aceris</name>
    <dbReference type="NCBI Taxonomy" id="1940612"/>
    <lineage>
        <taxon>Bacteria</taxon>
        <taxon>Pseudomonadati</taxon>
        <taxon>Pseudomonadota</taxon>
        <taxon>Betaproteobacteria</taxon>
        <taxon>Burkholderiales</taxon>
        <taxon>Alcaligenaceae</taxon>
        <taxon>Pigmentiphaga</taxon>
    </lineage>
</organism>
<feature type="domain" description="Major facilitator superfamily (MFS) profile" evidence="8">
    <location>
        <begin position="21"/>
        <end position="469"/>
    </location>
</feature>
<accession>A0A5C0B1C6</accession>
<feature type="transmembrane region" description="Helical" evidence="7">
    <location>
        <begin position="448"/>
        <end position="465"/>
    </location>
</feature>
<keyword evidence="2" id="KW-0813">Transport</keyword>
<keyword evidence="10" id="KW-1185">Reference proteome</keyword>
<sequence>MSTTPVHINTLHTSPSALRWTLASLSLSMLLSSVGASIANVGLPTMAQAFNASFQQVQWVILAYLLSITTVIVSVGCLGDMIGRRRLLLTGIALFTLASALCGMAASLPLLIVARGVQGLGAAIMMALTTALVTGTVPAAKTGSAIGLLATMSSVGTALGPTLGGLLLSAFGWTALFLATVPLGVLAWGLAYRFLPADADQDRKRDMRFDYLGTLLLALTLAAYALAVTLTQDGLGMLNLVLLCLACLGLSLFILIETRSPAPLIRLAIFHSPVLSKAFTSSTLVMTVVMATMVVGPFYLSGALRLDAAHLGLVMSVSPLAAALTGVPAGRLVDRFGAHRMALAGLLAMLAGSLLLSMLPMQAGIPGYVAPLALLAAGYALFQTANNTSAMKHVMPDQRGVVSGMLGLSRNLGLITGASLMGAVFAFGSRSADLAGGHAASMAMGMRMTFAAAVVLVLIALAILAPGKDATKQS</sequence>
<reference evidence="9 10" key="1">
    <citation type="submission" date="2019-08" db="EMBL/GenBank/DDBJ databases">
        <title>Amphibian skin-associated Pigmentiphaga: genome sequence and occurrence across geography and hosts.</title>
        <authorList>
            <person name="Bletz M.C."/>
            <person name="Bunk B."/>
            <person name="Sproeer C."/>
            <person name="Biwer P."/>
            <person name="Reiter S."/>
            <person name="Rabemananjara F.C.E."/>
            <person name="Schulz S."/>
            <person name="Overmann J."/>
            <person name="Vences M."/>
        </authorList>
    </citation>
    <scope>NUCLEOTIDE SEQUENCE [LARGE SCALE GENOMIC DNA]</scope>
    <source>
        <strain evidence="9 10">Mada1488</strain>
    </source>
</reference>
<feature type="transmembrane region" description="Helical" evidence="7">
    <location>
        <begin position="211"/>
        <end position="230"/>
    </location>
</feature>
<evidence type="ECO:0000256" key="4">
    <source>
        <dbReference type="ARBA" id="ARBA00022692"/>
    </source>
</evidence>
<dbReference type="InterPro" id="IPR036259">
    <property type="entry name" value="MFS_trans_sf"/>
</dbReference>
<evidence type="ECO:0000256" key="6">
    <source>
        <dbReference type="ARBA" id="ARBA00023136"/>
    </source>
</evidence>
<dbReference type="SUPFAM" id="SSF103473">
    <property type="entry name" value="MFS general substrate transporter"/>
    <property type="match status" value="1"/>
</dbReference>
<feature type="transmembrane region" description="Helical" evidence="7">
    <location>
        <begin position="145"/>
        <end position="164"/>
    </location>
</feature>
<feature type="transmembrane region" description="Helical" evidence="7">
    <location>
        <begin position="403"/>
        <end position="428"/>
    </location>
</feature>
<dbReference type="Proteomes" id="UP000325161">
    <property type="component" value="Chromosome"/>
</dbReference>
<dbReference type="OrthoDB" id="9807274at2"/>
<dbReference type="InterPro" id="IPR011701">
    <property type="entry name" value="MFS"/>
</dbReference>
<comment type="subcellular location">
    <subcellularLocation>
        <location evidence="1">Cell membrane</location>
        <topology evidence="1">Multi-pass membrane protein</topology>
    </subcellularLocation>
</comment>
<dbReference type="RefSeq" id="WP_148815044.1">
    <property type="nucleotide sequence ID" value="NZ_CP043046.1"/>
</dbReference>
<evidence type="ECO:0000256" key="7">
    <source>
        <dbReference type="SAM" id="Phobius"/>
    </source>
</evidence>
<gene>
    <name evidence="9" type="ORF">FXN63_11800</name>
</gene>
<dbReference type="PRINTS" id="PR01036">
    <property type="entry name" value="TCRTETB"/>
</dbReference>
<evidence type="ECO:0000313" key="10">
    <source>
        <dbReference type="Proteomes" id="UP000325161"/>
    </source>
</evidence>
<name>A0A5C0B1C6_9BURK</name>
<proteinExistence type="predicted"/>
<dbReference type="Gene3D" id="1.20.1250.20">
    <property type="entry name" value="MFS general substrate transporter like domains"/>
    <property type="match status" value="1"/>
</dbReference>
<dbReference type="CDD" id="cd17321">
    <property type="entry name" value="MFS_MMR_MDR_like"/>
    <property type="match status" value="1"/>
</dbReference>
<protein>
    <submittedName>
        <fullName evidence="9">MFS transporter</fullName>
    </submittedName>
</protein>
<feature type="transmembrane region" description="Helical" evidence="7">
    <location>
        <begin position="365"/>
        <end position="382"/>
    </location>
</feature>
<evidence type="ECO:0000256" key="2">
    <source>
        <dbReference type="ARBA" id="ARBA00022448"/>
    </source>
</evidence>
<dbReference type="PANTHER" id="PTHR42718:SF46">
    <property type="entry name" value="BLR6921 PROTEIN"/>
    <property type="match status" value="1"/>
</dbReference>
<evidence type="ECO:0000313" key="9">
    <source>
        <dbReference type="EMBL" id="QEI06437.1"/>
    </source>
</evidence>
<dbReference type="PROSITE" id="PS50850">
    <property type="entry name" value="MFS"/>
    <property type="match status" value="1"/>
</dbReference>
<evidence type="ECO:0000256" key="1">
    <source>
        <dbReference type="ARBA" id="ARBA00004651"/>
    </source>
</evidence>
<keyword evidence="4 7" id="KW-0812">Transmembrane</keyword>
<dbReference type="KEGG" id="pacr:FXN63_11800"/>
<feature type="transmembrane region" description="Helical" evidence="7">
    <location>
        <begin position="87"/>
        <end position="106"/>
    </location>
</feature>
<keyword evidence="3" id="KW-1003">Cell membrane</keyword>
<keyword evidence="5 7" id="KW-1133">Transmembrane helix</keyword>
<feature type="transmembrane region" description="Helical" evidence="7">
    <location>
        <begin position="112"/>
        <end position="133"/>
    </location>
</feature>
<dbReference type="EMBL" id="CP043046">
    <property type="protein sequence ID" value="QEI06437.1"/>
    <property type="molecule type" value="Genomic_DNA"/>
</dbReference>
<feature type="transmembrane region" description="Helical" evidence="7">
    <location>
        <begin position="311"/>
        <end position="329"/>
    </location>
</feature>
<dbReference type="GO" id="GO:0005886">
    <property type="term" value="C:plasma membrane"/>
    <property type="evidence" value="ECO:0007669"/>
    <property type="project" value="UniProtKB-SubCell"/>
</dbReference>
<evidence type="ECO:0000256" key="3">
    <source>
        <dbReference type="ARBA" id="ARBA00022475"/>
    </source>
</evidence>
<evidence type="ECO:0000256" key="5">
    <source>
        <dbReference type="ARBA" id="ARBA00022989"/>
    </source>
</evidence>
<dbReference type="Gene3D" id="1.20.1720.10">
    <property type="entry name" value="Multidrug resistance protein D"/>
    <property type="match status" value="1"/>
</dbReference>
<feature type="transmembrane region" description="Helical" evidence="7">
    <location>
        <begin position="170"/>
        <end position="191"/>
    </location>
</feature>
<keyword evidence="6 7" id="KW-0472">Membrane</keyword>
<feature type="transmembrane region" description="Helical" evidence="7">
    <location>
        <begin position="278"/>
        <end position="299"/>
    </location>
</feature>
<dbReference type="AlphaFoldDB" id="A0A5C0B1C6"/>
<feature type="transmembrane region" description="Helical" evidence="7">
    <location>
        <begin position="341"/>
        <end position="359"/>
    </location>
</feature>
<dbReference type="InterPro" id="IPR020846">
    <property type="entry name" value="MFS_dom"/>
</dbReference>